<dbReference type="Pfam" id="PF00440">
    <property type="entry name" value="TetR_N"/>
    <property type="match status" value="1"/>
</dbReference>
<evidence type="ECO:0000256" key="1">
    <source>
        <dbReference type="ARBA" id="ARBA00023015"/>
    </source>
</evidence>
<evidence type="ECO:0000313" key="7">
    <source>
        <dbReference type="Proteomes" id="UP000307000"/>
    </source>
</evidence>
<dbReference type="RefSeq" id="WP_138925771.1">
    <property type="nucleotide sequence ID" value="NZ_BAAAGL010000004.1"/>
</dbReference>
<name>A0A5B7WQY4_9MICC</name>
<keyword evidence="3" id="KW-0804">Transcription</keyword>
<keyword evidence="1" id="KW-0805">Transcription regulation</keyword>
<dbReference type="PRINTS" id="PR00455">
    <property type="entry name" value="HTHTETR"/>
</dbReference>
<dbReference type="KEGG" id="gcr:GcLGCM259_0667"/>
<keyword evidence="7" id="KW-1185">Reference proteome</keyword>
<keyword evidence="2 4" id="KW-0238">DNA-binding</keyword>
<feature type="domain" description="HTH tetR-type" evidence="5">
    <location>
        <begin position="15"/>
        <end position="75"/>
    </location>
</feature>
<sequence>MTTDSSGTRREMNKQATRQAIVDAALTLLRNQGREAMTATAIAEAAGISRRTLFNYFPTVDAVLAEPLQRLLDRVVEVLAESTQELPLITAAIRALQGAGVPQLLEPVAYLGIYAEDCSHQPGGSQPNQWQNSSRDIITTIERKYPEADPFEVRIFSHVVLGAGQAAFEEWTRQLAITTGPEANAPLDISPQQIQELHSLLTHALEQLRDGFPALLTTSDSTDKDL</sequence>
<protein>
    <submittedName>
        <fullName evidence="6">Transcriptional regulator BetI</fullName>
    </submittedName>
</protein>
<dbReference type="PANTHER" id="PTHR30055:SF234">
    <property type="entry name" value="HTH-TYPE TRANSCRIPTIONAL REGULATOR BETI"/>
    <property type="match status" value="1"/>
</dbReference>
<dbReference type="PROSITE" id="PS50977">
    <property type="entry name" value="HTH_TETR_2"/>
    <property type="match status" value="1"/>
</dbReference>
<dbReference type="SUPFAM" id="SSF46689">
    <property type="entry name" value="Homeodomain-like"/>
    <property type="match status" value="1"/>
</dbReference>
<dbReference type="GO" id="GO:0000976">
    <property type="term" value="F:transcription cis-regulatory region binding"/>
    <property type="evidence" value="ECO:0007669"/>
    <property type="project" value="TreeGrafter"/>
</dbReference>
<dbReference type="InterPro" id="IPR001647">
    <property type="entry name" value="HTH_TetR"/>
</dbReference>
<dbReference type="PANTHER" id="PTHR30055">
    <property type="entry name" value="HTH-TYPE TRANSCRIPTIONAL REGULATOR RUTR"/>
    <property type="match status" value="1"/>
</dbReference>
<dbReference type="InterPro" id="IPR009057">
    <property type="entry name" value="Homeodomain-like_sf"/>
</dbReference>
<dbReference type="EMBL" id="CP034412">
    <property type="protein sequence ID" value="QCY46428.1"/>
    <property type="molecule type" value="Genomic_DNA"/>
</dbReference>
<dbReference type="Gene3D" id="1.10.357.10">
    <property type="entry name" value="Tetracycline Repressor, domain 2"/>
    <property type="match status" value="1"/>
</dbReference>
<evidence type="ECO:0000313" key="6">
    <source>
        <dbReference type="EMBL" id="QCY46428.1"/>
    </source>
</evidence>
<proteinExistence type="predicted"/>
<dbReference type="Proteomes" id="UP000307000">
    <property type="component" value="Chromosome"/>
</dbReference>
<dbReference type="AlphaFoldDB" id="A0A5B7WQY4"/>
<evidence type="ECO:0000256" key="2">
    <source>
        <dbReference type="ARBA" id="ARBA00023125"/>
    </source>
</evidence>
<gene>
    <name evidence="6" type="ORF">GcLGCM259_0667</name>
</gene>
<evidence type="ECO:0000259" key="5">
    <source>
        <dbReference type="PROSITE" id="PS50977"/>
    </source>
</evidence>
<dbReference type="InterPro" id="IPR050109">
    <property type="entry name" value="HTH-type_TetR-like_transc_reg"/>
</dbReference>
<accession>A0A5B7WQY4</accession>
<organism evidence="6 7">
    <name type="scientific">Glutamicibacter creatinolyticus</name>
    <dbReference type="NCBI Taxonomy" id="162496"/>
    <lineage>
        <taxon>Bacteria</taxon>
        <taxon>Bacillati</taxon>
        <taxon>Actinomycetota</taxon>
        <taxon>Actinomycetes</taxon>
        <taxon>Micrococcales</taxon>
        <taxon>Micrococcaceae</taxon>
        <taxon>Glutamicibacter</taxon>
    </lineage>
</organism>
<evidence type="ECO:0000256" key="3">
    <source>
        <dbReference type="ARBA" id="ARBA00023163"/>
    </source>
</evidence>
<feature type="DNA-binding region" description="H-T-H motif" evidence="4">
    <location>
        <begin position="38"/>
        <end position="57"/>
    </location>
</feature>
<evidence type="ECO:0000256" key="4">
    <source>
        <dbReference type="PROSITE-ProRule" id="PRU00335"/>
    </source>
</evidence>
<dbReference type="GO" id="GO:0003700">
    <property type="term" value="F:DNA-binding transcription factor activity"/>
    <property type="evidence" value="ECO:0007669"/>
    <property type="project" value="TreeGrafter"/>
</dbReference>
<reference evidence="6 7" key="1">
    <citation type="submission" date="2018-12" db="EMBL/GenBank/DDBJ databases">
        <title>Complete Genome Sequence of Glutamicibacter creatinolyticus strain LGCM259,isolated from an abscess of a 12-year-old mare in Italy.</title>
        <authorList>
            <person name="Santos R.G."/>
            <person name="Silva A.L."/>
            <person name="Seyffert N."/>
            <person name="Castro T.L.P."/>
            <person name="Attili A.R."/>
            <person name="Rifici C."/>
            <person name="Mazzullo G."/>
            <person name="Brenig B."/>
            <person name="Venanzi F."/>
            <person name="Azevedo V."/>
        </authorList>
    </citation>
    <scope>NUCLEOTIDE SEQUENCE [LARGE SCALE GENOMIC DNA]</scope>
    <source>
        <strain evidence="6 7">LGCM 259</strain>
    </source>
</reference>